<reference evidence="19 20" key="1">
    <citation type="submission" date="2015-09" db="EMBL/GenBank/DDBJ databases">
        <authorList>
            <consortium name="Pathogen Informatics"/>
        </authorList>
    </citation>
    <scope>NUCLEOTIDE SEQUENCE [LARGE SCALE GENOMIC DNA]</scope>
    <source>
        <strain evidence="2 20">2789STDY5608822</strain>
        <strain evidence="1 21">2789STDY5608872</strain>
        <strain evidence="3 19">2789STDY5834948</strain>
    </source>
</reference>
<evidence type="ECO:0000313" key="5">
    <source>
        <dbReference type="EMBL" id="MDB9004610.1"/>
    </source>
</evidence>
<dbReference type="Proteomes" id="UP000095455">
    <property type="component" value="Unassembled WGS sequence"/>
</dbReference>
<evidence type="ECO:0000313" key="2">
    <source>
        <dbReference type="EMBL" id="CUN61920.1"/>
    </source>
</evidence>
<evidence type="ECO:0000313" key="26">
    <source>
        <dbReference type="Proteomes" id="UP000441358"/>
    </source>
</evidence>
<dbReference type="EMBL" id="JAJCNI010000011">
    <property type="protein sequence ID" value="MCB6518240.1"/>
    <property type="molecule type" value="Genomic_DNA"/>
</dbReference>
<dbReference type="GeneID" id="93525133"/>
<reference evidence="14" key="3">
    <citation type="journal article" date="2018" name="BMC Genomics">
        <title>Whole genome sequencing and function prediction of 133 gut anaerobes isolated from chicken caecum in pure cultures.</title>
        <authorList>
            <person name="Medvecky M."/>
            <person name="Cejkova D."/>
            <person name="Polansky O."/>
            <person name="Karasova D."/>
            <person name="Kubasova T."/>
            <person name="Cizek A."/>
            <person name="Rychlik I."/>
        </authorList>
    </citation>
    <scope>NUCLEOTIDE SEQUENCE</scope>
    <source>
        <strain evidence="14">An199</strain>
    </source>
</reference>
<dbReference type="RefSeq" id="WP_005855817.1">
    <property type="nucleotide sequence ID" value="NZ_AP019729.1"/>
</dbReference>
<evidence type="ECO:0000313" key="7">
    <source>
        <dbReference type="EMBL" id="MRY58028.1"/>
    </source>
</evidence>
<dbReference type="EMBL" id="CYYK01000002">
    <property type="protein sequence ID" value="CUN61920.1"/>
    <property type="molecule type" value="Genomic_DNA"/>
</dbReference>
<dbReference type="Proteomes" id="UP000461276">
    <property type="component" value="Unassembled WGS sequence"/>
</dbReference>
<dbReference type="Proteomes" id="UP001198806">
    <property type="component" value="Unassembled WGS sequence"/>
</dbReference>
<evidence type="ECO:0000313" key="6">
    <source>
        <dbReference type="EMBL" id="MDB9140162.1"/>
    </source>
</evidence>
<dbReference type="EMBL" id="WKMW01000025">
    <property type="protein sequence ID" value="MRY86534.1"/>
    <property type="molecule type" value="Genomic_DNA"/>
</dbReference>
<evidence type="ECO:0000313" key="15">
    <source>
        <dbReference type="EMBL" id="QJE27111.1"/>
    </source>
</evidence>
<dbReference type="EMBL" id="NFJX01000020">
    <property type="protein sequence ID" value="OUP15487.1"/>
    <property type="molecule type" value="Genomic_DNA"/>
</dbReference>
<dbReference type="Proteomes" id="UP000315827">
    <property type="component" value="Unassembled WGS sequence"/>
</dbReference>
<evidence type="ECO:0000313" key="28">
    <source>
        <dbReference type="Proteomes" id="UP000450599"/>
    </source>
</evidence>
<evidence type="ECO:0000313" key="14">
    <source>
        <dbReference type="EMBL" id="OUP15487.1"/>
    </source>
</evidence>
<evidence type="ECO:0000313" key="29">
    <source>
        <dbReference type="Proteomes" id="UP000461276"/>
    </source>
</evidence>
<evidence type="ECO:0000313" key="9">
    <source>
        <dbReference type="EMBL" id="MRY94829.1"/>
    </source>
</evidence>
<accession>A0A173SCH0</accession>
<dbReference type="Proteomes" id="UP000095332">
    <property type="component" value="Unassembled WGS sequence"/>
</dbReference>
<dbReference type="EMBL" id="WKLT01000006">
    <property type="protein sequence ID" value="MRY58028.1"/>
    <property type="molecule type" value="Genomic_DNA"/>
</dbReference>
<dbReference type="EMBL" id="JAQMPX010000123">
    <property type="protein sequence ID" value="MDB9140162.1"/>
    <property type="molecule type" value="Genomic_DNA"/>
</dbReference>
<evidence type="ECO:0000313" key="20">
    <source>
        <dbReference type="Proteomes" id="UP000095455"/>
    </source>
</evidence>
<dbReference type="EMBL" id="WKMX01000023">
    <property type="protein sequence ID" value="MRZ08431.1"/>
    <property type="molecule type" value="Genomic_DNA"/>
</dbReference>
<dbReference type="EMBL" id="CP051672">
    <property type="protein sequence ID" value="QJE27111.1"/>
    <property type="molecule type" value="Genomic_DNA"/>
</dbReference>
<sequence>MEKGRIGLNAGKVWHALNEVNEISTQELSRKLSLSIEDLALAIGWLARENNIYITRKNGLLYVSNGIKSNMYY</sequence>
<evidence type="ECO:0000313" key="30">
    <source>
        <dbReference type="Proteomes" id="UP000463337"/>
    </source>
</evidence>
<dbReference type="Proteomes" id="UP000432516">
    <property type="component" value="Unassembled WGS sequence"/>
</dbReference>
<evidence type="ECO:0000313" key="13">
    <source>
        <dbReference type="EMBL" id="MSB74259.1"/>
    </source>
</evidence>
<evidence type="ECO:0000313" key="21">
    <source>
        <dbReference type="Proteomes" id="UP000095591"/>
    </source>
</evidence>
<dbReference type="Proteomes" id="UP000501982">
    <property type="component" value="Chromosome"/>
</dbReference>
<dbReference type="Proteomes" id="UP000195950">
    <property type="component" value="Unassembled WGS sequence"/>
</dbReference>
<name>A0A173SCH0_PARDI</name>
<reference evidence="16 23" key="4">
    <citation type="submission" date="2018-08" db="EMBL/GenBank/DDBJ databases">
        <title>A genome reference for cultivated species of the human gut microbiota.</title>
        <authorList>
            <person name="Zou Y."/>
            <person name="Xue W."/>
            <person name="Luo G."/>
        </authorList>
    </citation>
    <scope>NUCLEOTIDE SEQUENCE [LARGE SCALE GENOMIC DNA]</scope>
    <source>
        <strain evidence="16 23">AM30-4</strain>
    </source>
</reference>
<dbReference type="Proteomes" id="UP001211522">
    <property type="component" value="Unassembled WGS sequence"/>
</dbReference>
<reference evidence="17 24" key="6">
    <citation type="submission" date="2019-07" db="EMBL/GenBank/DDBJ databases">
        <title>Genome sequencing of Parabacteroides distasonis iSURF_7.</title>
        <authorList>
            <person name="Degefu H.N."/>
            <person name="Ruoff K.L."/>
            <person name="Price C.E."/>
            <person name="Valls R.A."/>
            <person name="O'Toole G.A."/>
        </authorList>
    </citation>
    <scope>NUCLEOTIDE SEQUENCE [LARGE SCALE GENOMIC DNA]</scope>
    <source>
        <strain evidence="17 24">CFPLTA003_1B</strain>
    </source>
</reference>
<dbReference type="EMBL" id="CP120353">
    <property type="protein sequence ID" value="WET66047.1"/>
    <property type="molecule type" value="Genomic_DNA"/>
</dbReference>
<dbReference type="EMBL" id="WKMY01000013">
    <property type="protein sequence ID" value="MRY94829.1"/>
    <property type="molecule type" value="Genomic_DNA"/>
</dbReference>
<evidence type="ECO:0000313" key="32">
    <source>
        <dbReference type="Proteomes" id="UP000501982"/>
    </source>
</evidence>
<dbReference type="OrthoDB" id="1029778at2"/>
<reference evidence="4" key="8">
    <citation type="submission" date="2021-10" db="EMBL/GenBank/DDBJ databases">
        <title>Collection of gut derived symbiotic bacterial strains cultured from healthy donors.</title>
        <authorList>
            <person name="Lin H."/>
            <person name="Littmann E."/>
            <person name="Kohout C."/>
            <person name="Pamer E.G."/>
        </authorList>
    </citation>
    <scope>NUCLEOTIDE SEQUENCE</scope>
    <source>
        <strain evidence="4">DFI.2.94</strain>
    </source>
</reference>
<evidence type="ECO:0000313" key="25">
    <source>
        <dbReference type="Proteomes" id="UP000432516"/>
    </source>
</evidence>
<dbReference type="Proteomes" id="UP001210126">
    <property type="component" value="Unassembled WGS sequence"/>
</dbReference>
<evidence type="ECO:0000313" key="18">
    <source>
        <dbReference type="EMBL" id="WET66047.1"/>
    </source>
</evidence>
<dbReference type="EMBL" id="WKNE01000001">
    <property type="protein sequence ID" value="MRZ53176.1"/>
    <property type="molecule type" value="Genomic_DNA"/>
</dbReference>
<evidence type="ECO:0000313" key="17">
    <source>
        <dbReference type="EMBL" id="TWV62379.1"/>
    </source>
</evidence>
<evidence type="ECO:0000313" key="1">
    <source>
        <dbReference type="EMBL" id="CUM87497.1"/>
    </source>
</evidence>
<dbReference type="Proteomes" id="UP001221009">
    <property type="component" value="Chromosome"/>
</dbReference>
<reference evidence="15 32" key="7">
    <citation type="submission" date="2020-04" db="EMBL/GenBank/DDBJ databases">
        <title>Complete Genomes and Methylome analysis of CBBP consortium that reverse antibiotic-induced susceptibility to vancomycin-resistant Enterococcus faecium infection.</title>
        <authorList>
            <person name="Fomenkov A."/>
            <person name="Zhang Z."/>
            <person name="Pamer E."/>
            <person name="Roberts R.J."/>
        </authorList>
    </citation>
    <scope>NUCLEOTIDE SEQUENCE [LARGE SCALE GENOMIC DNA]</scope>
    <source>
        <strain evidence="32">CBBP</strain>
        <strain evidence="15">CBBP-1</strain>
    </source>
</reference>
<proteinExistence type="predicted"/>
<dbReference type="Proteomes" id="UP000441358">
    <property type="component" value="Unassembled WGS sequence"/>
</dbReference>
<gene>
    <name evidence="14" type="ORF">B5F32_17310</name>
    <name evidence="16" type="ORF">DW782_12285</name>
    <name evidence="2" type="ORF">ERS852380_00711</name>
    <name evidence="1" type="ORF">ERS852429_01007</name>
    <name evidence="3" type="ORF">ERS852560_03899</name>
    <name evidence="17" type="ORF">FSA05_09825</name>
    <name evidence="10" type="ORF">GKD54_19930</name>
    <name evidence="8" type="ORF">GKD58_20175</name>
    <name evidence="7" type="ORF">GKD59_08910</name>
    <name evidence="11" type="ORF">GKD66_11915</name>
    <name evidence="9" type="ORF">GKD67_16655</name>
    <name evidence="12" type="ORF">GKD68_00190</name>
    <name evidence="13" type="ORF">GKD70_13370</name>
    <name evidence="15" type="ORF">HHO38_01665</name>
    <name evidence="4" type="ORF">LI194_10565</name>
    <name evidence="18" type="ORF">P2T59_08670</name>
    <name evidence="5" type="ORF">PN599_06325</name>
    <name evidence="6" type="ORF">PN612_16875</name>
</gene>
<reference evidence="5" key="9">
    <citation type="submission" date="2023-01" db="EMBL/GenBank/DDBJ databases">
        <title>Human gut microbiome strain richness.</title>
        <authorList>
            <person name="Chen-Liaw A."/>
        </authorList>
    </citation>
    <scope>NUCLEOTIDE SEQUENCE</scope>
    <source>
        <strain evidence="6">D35st1_E5_D35t1_190705</strain>
        <strain evidence="5">RTP21484st1_E5_RTP21484_190118</strain>
    </source>
</reference>
<evidence type="ECO:0000313" key="27">
    <source>
        <dbReference type="Proteomes" id="UP000441609"/>
    </source>
</evidence>
<evidence type="ECO:0000313" key="31">
    <source>
        <dbReference type="Proteomes" id="UP000471216"/>
    </source>
</evidence>
<reference evidence="22" key="2">
    <citation type="submission" date="2017-04" db="EMBL/GenBank/DDBJ databases">
        <title>Function of individual gut microbiota members based on whole genome sequencing of pure cultures obtained from chicken caecum.</title>
        <authorList>
            <person name="Medvecky M."/>
            <person name="Cejkova D."/>
            <person name="Polansky O."/>
            <person name="Karasova D."/>
            <person name="Kubasova T."/>
            <person name="Cizek A."/>
            <person name="Rychlik I."/>
        </authorList>
    </citation>
    <scope>NUCLEOTIDE SEQUENCE [LARGE SCALE GENOMIC DNA]</scope>
    <source>
        <strain evidence="22">An199</strain>
    </source>
</reference>
<evidence type="ECO:0000313" key="19">
    <source>
        <dbReference type="Proteomes" id="UP000095332"/>
    </source>
</evidence>
<dbReference type="EMBL" id="CYXP01000001">
    <property type="protein sequence ID" value="CUM87497.1"/>
    <property type="molecule type" value="Genomic_DNA"/>
</dbReference>
<dbReference type="InterPro" id="IPR019707">
    <property type="entry name" value="DUF2582"/>
</dbReference>
<evidence type="ECO:0000313" key="12">
    <source>
        <dbReference type="EMBL" id="MRZ53176.1"/>
    </source>
</evidence>
<dbReference type="Proteomes" id="UP000284660">
    <property type="component" value="Unassembled WGS sequence"/>
</dbReference>
<organism evidence="1 21">
    <name type="scientific">Parabacteroides distasonis</name>
    <dbReference type="NCBI Taxonomy" id="823"/>
    <lineage>
        <taxon>Bacteria</taxon>
        <taxon>Pseudomonadati</taxon>
        <taxon>Bacteroidota</taxon>
        <taxon>Bacteroidia</taxon>
        <taxon>Bacteroidales</taxon>
        <taxon>Tannerellaceae</taxon>
        <taxon>Parabacteroides</taxon>
    </lineage>
</organism>
<dbReference type="Proteomes" id="UP000463337">
    <property type="component" value="Unassembled WGS sequence"/>
</dbReference>
<dbReference type="Pfam" id="PF10771">
    <property type="entry name" value="DUF2582"/>
    <property type="match status" value="1"/>
</dbReference>
<evidence type="ECO:0000313" key="10">
    <source>
        <dbReference type="EMBL" id="MRZ08431.1"/>
    </source>
</evidence>
<dbReference type="Proteomes" id="UP000471216">
    <property type="component" value="Unassembled WGS sequence"/>
</dbReference>
<evidence type="ECO:0000313" key="8">
    <source>
        <dbReference type="EMBL" id="MRY86534.1"/>
    </source>
</evidence>
<evidence type="ECO:0000313" key="22">
    <source>
        <dbReference type="Proteomes" id="UP000195950"/>
    </source>
</evidence>
<dbReference type="AlphaFoldDB" id="A0A173SCH0"/>
<dbReference type="EMBL" id="QSJN01000007">
    <property type="protein sequence ID" value="RHD73916.1"/>
    <property type="molecule type" value="Genomic_DNA"/>
</dbReference>
<dbReference type="Proteomes" id="UP000441609">
    <property type="component" value="Unassembled WGS sequence"/>
</dbReference>
<reference evidence="18" key="10">
    <citation type="submission" date="2023-03" db="EMBL/GenBank/DDBJ databases">
        <title>Parabacteroides distasonis, a bacteria resistant against UC.</title>
        <authorList>
            <person name="Dai W."/>
        </authorList>
    </citation>
    <scope>NUCLEOTIDE SEQUENCE</scope>
    <source>
        <strain evidence="18">F1-28</strain>
    </source>
</reference>
<dbReference type="InterPro" id="IPR036388">
    <property type="entry name" value="WH-like_DNA-bd_sf"/>
</dbReference>
<dbReference type="OMA" id="VWHALNE"/>
<protein>
    <submittedName>
        <fullName evidence="1">Protein of uncharacterized function (DUF2582)</fullName>
    </submittedName>
    <submittedName>
        <fullName evidence="4">Winged helix-turn-helix domain-containing protein</fullName>
    </submittedName>
</protein>
<evidence type="ECO:0000313" key="11">
    <source>
        <dbReference type="EMBL" id="MRZ50913.1"/>
    </source>
</evidence>
<evidence type="ECO:0000313" key="16">
    <source>
        <dbReference type="EMBL" id="RHD73916.1"/>
    </source>
</evidence>
<dbReference type="EMBL" id="WKMC01000008">
    <property type="protein sequence ID" value="MRZ50913.1"/>
    <property type="molecule type" value="Genomic_DNA"/>
</dbReference>
<dbReference type="EMBL" id="VOHW01000004">
    <property type="protein sequence ID" value="TWV62379.1"/>
    <property type="molecule type" value="Genomic_DNA"/>
</dbReference>
<dbReference type="EMBL" id="CZBM01000021">
    <property type="protein sequence ID" value="CUQ53566.1"/>
    <property type="molecule type" value="Genomic_DNA"/>
</dbReference>
<reference evidence="25 26" key="5">
    <citation type="journal article" date="2019" name="Nat. Med.">
        <title>A library of human gut bacterial isolates paired with longitudinal multiomics data enables mechanistic microbiome research.</title>
        <authorList>
            <person name="Poyet M."/>
            <person name="Groussin M."/>
            <person name="Gibbons S.M."/>
            <person name="Avila-Pacheco J."/>
            <person name="Jiang X."/>
            <person name="Kearney S.M."/>
            <person name="Perrotta A.R."/>
            <person name="Berdy B."/>
            <person name="Zhao S."/>
            <person name="Lieberman T.D."/>
            <person name="Swanson P.K."/>
            <person name="Smith M."/>
            <person name="Roesemann S."/>
            <person name="Alexander J.E."/>
            <person name="Rich S.A."/>
            <person name="Livny J."/>
            <person name="Vlamakis H."/>
            <person name="Clish C."/>
            <person name="Bullock K."/>
            <person name="Deik A."/>
            <person name="Scott J."/>
            <person name="Pierce K.A."/>
            <person name="Xavier R.J."/>
            <person name="Alm E.J."/>
        </authorList>
    </citation>
    <scope>NUCLEOTIDE SEQUENCE [LARGE SCALE GENOMIC DNA]</scope>
    <source>
        <strain evidence="10 31">BIOML-A10</strain>
        <strain evidence="8 28">BIOML-A11</strain>
        <strain evidence="12 25">BIOML-A2</strain>
        <strain evidence="13 27">BIOML-A20</strain>
        <strain evidence="11 26">BIOML-A32</strain>
        <strain evidence="7 30">BIOML-A41</strain>
        <strain evidence="9 29">BIOML-A9</strain>
    </source>
</reference>
<evidence type="ECO:0000313" key="23">
    <source>
        <dbReference type="Proteomes" id="UP000284660"/>
    </source>
</evidence>
<dbReference type="Proteomes" id="UP000095591">
    <property type="component" value="Unassembled WGS sequence"/>
</dbReference>
<evidence type="ECO:0000313" key="4">
    <source>
        <dbReference type="EMBL" id="MCB6518240.1"/>
    </source>
</evidence>
<dbReference type="EMBL" id="JAQMPJ010000003">
    <property type="protein sequence ID" value="MDB9004610.1"/>
    <property type="molecule type" value="Genomic_DNA"/>
</dbReference>
<evidence type="ECO:0000313" key="3">
    <source>
        <dbReference type="EMBL" id="CUQ53566.1"/>
    </source>
</evidence>
<dbReference type="Gene3D" id="1.10.10.10">
    <property type="entry name" value="Winged helix-like DNA-binding domain superfamily/Winged helix DNA-binding domain"/>
    <property type="match status" value="1"/>
</dbReference>
<dbReference type="EMBL" id="WKMO01000011">
    <property type="protein sequence ID" value="MSB74259.1"/>
    <property type="molecule type" value="Genomic_DNA"/>
</dbReference>
<dbReference type="Proteomes" id="UP000450599">
    <property type="component" value="Unassembled WGS sequence"/>
</dbReference>
<evidence type="ECO:0000313" key="24">
    <source>
        <dbReference type="Proteomes" id="UP000315827"/>
    </source>
</evidence>